<dbReference type="EMBL" id="JAHYIQ010000003">
    <property type="protein sequence ID" value="KAK1134191.1"/>
    <property type="molecule type" value="Genomic_DNA"/>
</dbReference>
<name>A0AA40GAT4_9HYME</name>
<dbReference type="Proteomes" id="UP001177670">
    <property type="component" value="Unassembled WGS sequence"/>
</dbReference>
<accession>A0AA40GAT4</accession>
<evidence type="ECO:0000313" key="3">
    <source>
        <dbReference type="Proteomes" id="UP001177670"/>
    </source>
</evidence>
<dbReference type="AlphaFoldDB" id="A0AA40GAT4"/>
<reference evidence="2" key="1">
    <citation type="submission" date="2021-10" db="EMBL/GenBank/DDBJ databases">
        <title>Melipona bicolor Genome sequencing and assembly.</title>
        <authorList>
            <person name="Araujo N.S."/>
            <person name="Arias M.C."/>
        </authorList>
    </citation>
    <scope>NUCLEOTIDE SEQUENCE</scope>
    <source>
        <strain evidence="2">USP_2M_L1-L4_2017</strain>
        <tissue evidence="2">Whole body</tissue>
    </source>
</reference>
<proteinExistence type="predicted"/>
<protein>
    <submittedName>
        <fullName evidence="2">Uncharacterized protein</fullName>
    </submittedName>
</protein>
<evidence type="ECO:0000313" key="2">
    <source>
        <dbReference type="EMBL" id="KAK1134191.1"/>
    </source>
</evidence>
<feature type="compositionally biased region" description="Basic and acidic residues" evidence="1">
    <location>
        <begin position="43"/>
        <end position="58"/>
    </location>
</feature>
<organism evidence="2 3">
    <name type="scientific">Melipona bicolor</name>
    <dbReference type="NCBI Taxonomy" id="60889"/>
    <lineage>
        <taxon>Eukaryota</taxon>
        <taxon>Metazoa</taxon>
        <taxon>Ecdysozoa</taxon>
        <taxon>Arthropoda</taxon>
        <taxon>Hexapoda</taxon>
        <taxon>Insecta</taxon>
        <taxon>Pterygota</taxon>
        <taxon>Neoptera</taxon>
        <taxon>Endopterygota</taxon>
        <taxon>Hymenoptera</taxon>
        <taxon>Apocrita</taxon>
        <taxon>Aculeata</taxon>
        <taxon>Apoidea</taxon>
        <taxon>Anthophila</taxon>
        <taxon>Apidae</taxon>
        <taxon>Melipona</taxon>
    </lineage>
</organism>
<sequence length="99" mass="11427">MDEREKKKKKKRKRKKKRNDAVYVCVHVCECVCTLGKKGECERSEQTKGRVRMDERGKAGTKNAGASGIGWSFTEYFVRSFCTSATKGRKEKEKTDSRR</sequence>
<comment type="caution">
    <text evidence="2">The sequence shown here is derived from an EMBL/GenBank/DDBJ whole genome shotgun (WGS) entry which is preliminary data.</text>
</comment>
<feature type="region of interest" description="Disordered" evidence="1">
    <location>
        <begin position="43"/>
        <end position="65"/>
    </location>
</feature>
<evidence type="ECO:0000256" key="1">
    <source>
        <dbReference type="SAM" id="MobiDB-lite"/>
    </source>
</evidence>
<keyword evidence="3" id="KW-1185">Reference proteome</keyword>
<gene>
    <name evidence="2" type="ORF">K0M31_011973</name>
</gene>